<keyword evidence="7" id="KW-1185">Reference proteome</keyword>
<name>A0AAV4TVU3_9ARAC</name>
<organism evidence="6 7">
    <name type="scientific">Caerostris darwini</name>
    <dbReference type="NCBI Taxonomy" id="1538125"/>
    <lineage>
        <taxon>Eukaryota</taxon>
        <taxon>Metazoa</taxon>
        <taxon>Ecdysozoa</taxon>
        <taxon>Arthropoda</taxon>
        <taxon>Chelicerata</taxon>
        <taxon>Arachnida</taxon>
        <taxon>Araneae</taxon>
        <taxon>Araneomorphae</taxon>
        <taxon>Entelegynae</taxon>
        <taxon>Araneoidea</taxon>
        <taxon>Araneidae</taxon>
        <taxon>Caerostris</taxon>
    </lineage>
</organism>
<dbReference type="SMART" id="SM00355">
    <property type="entry name" value="ZnF_C2H2"/>
    <property type="match status" value="1"/>
</dbReference>
<evidence type="ECO:0000259" key="5">
    <source>
        <dbReference type="PROSITE" id="PS50157"/>
    </source>
</evidence>
<evidence type="ECO:0000313" key="6">
    <source>
        <dbReference type="EMBL" id="GIY48987.1"/>
    </source>
</evidence>
<dbReference type="Proteomes" id="UP001054837">
    <property type="component" value="Unassembled WGS sequence"/>
</dbReference>
<evidence type="ECO:0000256" key="3">
    <source>
        <dbReference type="ARBA" id="ARBA00022833"/>
    </source>
</evidence>
<dbReference type="FunFam" id="3.30.160.60:FF:002343">
    <property type="entry name" value="Zinc finger protein 33A"/>
    <property type="match status" value="1"/>
</dbReference>
<dbReference type="Gene3D" id="3.30.160.60">
    <property type="entry name" value="Classic Zinc Finger"/>
    <property type="match status" value="2"/>
</dbReference>
<protein>
    <recommendedName>
        <fullName evidence="5">C2H2-type domain-containing protein</fullName>
    </recommendedName>
</protein>
<dbReference type="PROSITE" id="PS00028">
    <property type="entry name" value="ZINC_FINGER_C2H2_1"/>
    <property type="match status" value="1"/>
</dbReference>
<evidence type="ECO:0000256" key="2">
    <source>
        <dbReference type="ARBA" id="ARBA00022771"/>
    </source>
</evidence>
<evidence type="ECO:0000313" key="7">
    <source>
        <dbReference type="Proteomes" id="UP001054837"/>
    </source>
</evidence>
<proteinExistence type="predicted"/>
<dbReference type="PROSITE" id="PS50157">
    <property type="entry name" value="ZINC_FINGER_C2H2_2"/>
    <property type="match status" value="1"/>
</dbReference>
<gene>
    <name evidence="6" type="ORF">CDAR_523681</name>
</gene>
<dbReference type="InterPro" id="IPR036236">
    <property type="entry name" value="Znf_C2H2_sf"/>
</dbReference>
<comment type="caution">
    <text evidence="6">The sequence shown here is derived from an EMBL/GenBank/DDBJ whole genome shotgun (WGS) entry which is preliminary data.</text>
</comment>
<reference evidence="6 7" key="1">
    <citation type="submission" date="2021-06" db="EMBL/GenBank/DDBJ databases">
        <title>Caerostris darwini draft genome.</title>
        <authorList>
            <person name="Kono N."/>
            <person name="Arakawa K."/>
        </authorList>
    </citation>
    <scope>NUCLEOTIDE SEQUENCE [LARGE SCALE GENOMIC DNA]</scope>
</reference>
<evidence type="ECO:0000256" key="1">
    <source>
        <dbReference type="ARBA" id="ARBA00022723"/>
    </source>
</evidence>
<dbReference type="GO" id="GO:0006355">
    <property type="term" value="P:regulation of DNA-templated transcription"/>
    <property type="evidence" value="ECO:0007669"/>
    <property type="project" value="UniProtKB-ARBA"/>
</dbReference>
<keyword evidence="1" id="KW-0479">Metal-binding</keyword>
<feature type="domain" description="C2H2-type" evidence="5">
    <location>
        <begin position="281"/>
        <end position="308"/>
    </location>
</feature>
<dbReference type="EMBL" id="BPLQ01010182">
    <property type="protein sequence ID" value="GIY48987.1"/>
    <property type="molecule type" value="Genomic_DNA"/>
</dbReference>
<keyword evidence="2 4" id="KW-0863">Zinc-finger</keyword>
<keyword evidence="3" id="KW-0862">Zinc</keyword>
<dbReference type="Pfam" id="PF13912">
    <property type="entry name" value="zf-C2H2_6"/>
    <property type="match status" value="1"/>
</dbReference>
<dbReference type="SUPFAM" id="SSF57667">
    <property type="entry name" value="beta-beta-alpha zinc fingers"/>
    <property type="match status" value="1"/>
</dbReference>
<dbReference type="PANTHER" id="PTHR23235">
    <property type="entry name" value="KRUEPPEL-LIKE TRANSCRIPTION FACTOR"/>
    <property type="match status" value="1"/>
</dbReference>
<dbReference type="AlphaFoldDB" id="A0AAV4TVU3"/>
<accession>A0AAV4TVU3</accession>
<evidence type="ECO:0000256" key="4">
    <source>
        <dbReference type="PROSITE-ProRule" id="PRU00042"/>
    </source>
</evidence>
<sequence length="332" mass="36990">MAIWNCEFCNAYVTDFEVHYCRNFGNQHHQSSVTLPRSSSANLVQDIDSRLSLLMNFDAGRSVMGQINSSPQQSVLPNIHQRTSCEETATAEIPSPYGNANQNQYHPATSDFLFPNMAHGQENPSKSTPLTVADQHNPMHVAEPCFLPGFQQAFGQKNTLMDQIAQRPNASSQMECSGISHTDETSSHFISDFNESDNASTNRISEHYEISSGIPFLADQDAQYNLMDPVAPNDASGPIYSNKRSKEFLLKDHIEPRGRSRSVASSDLTRHIRTHAGEKPYACNKCSKRYASNVDLKRHMQKHGEEGSKCDTCGNEFASEDSLAAHKCRKNK</sequence>
<dbReference type="GO" id="GO:0008270">
    <property type="term" value="F:zinc ion binding"/>
    <property type="evidence" value="ECO:0007669"/>
    <property type="project" value="UniProtKB-KW"/>
</dbReference>
<dbReference type="Pfam" id="PF00096">
    <property type="entry name" value="zf-C2H2"/>
    <property type="match status" value="1"/>
</dbReference>
<dbReference type="InterPro" id="IPR013087">
    <property type="entry name" value="Znf_C2H2_type"/>
</dbReference>